<dbReference type="SMART" id="SM00954">
    <property type="entry name" value="RelA_SpoT"/>
    <property type="match status" value="1"/>
</dbReference>
<dbReference type="Proteomes" id="UP000632273">
    <property type="component" value="Unassembled WGS sequence"/>
</dbReference>
<gene>
    <name evidence="3" type="ORF">GCM10011383_43810</name>
</gene>
<dbReference type="InterPro" id="IPR043519">
    <property type="entry name" value="NT_sf"/>
</dbReference>
<protein>
    <recommendedName>
        <fullName evidence="2">RelA/SpoT domain-containing protein</fullName>
    </recommendedName>
</protein>
<feature type="domain" description="RelA/SpoT" evidence="2">
    <location>
        <begin position="72"/>
        <end position="213"/>
    </location>
</feature>
<dbReference type="CDD" id="cd05399">
    <property type="entry name" value="NT_Rel-Spo_like"/>
    <property type="match status" value="1"/>
</dbReference>
<name>A0ABQ1UX42_9BACT</name>
<dbReference type="InterPro" id="IPR007685">
    <property type="entry name" value="RelA_SpoT"/>
</dbReference>
<dbReference type="PANTHER" id="PTHR41773:SF1">
    <property type="entry name" value="RELA_SPOT DOMAIN-CONTAINING PROTEIN"/>
    <property type="match status" value="1"/>
</dbReference>
<proteinExistence type="predicted"/>
<evidence type="ECO:0000313" key="4">
    <source>
        <dbReference type="Proteomes" id="UP000632273"/>
    </source>
</evidence>
<accession>A0ABQ1UX42</accession>
<reference evidence="4" key="1">
    <citation type="journal article" date="2019" name="Int. J. Syst. Evol. Microbiol.">
        <title>The Global Catalogue of Microorganisms (GCM) 10K type strain sequencing project: providing services to taxonomists for standard genome sequencing and annotation.</title>
        <authorList>
            <consortium name="The Broad Institute Genomics Platform"/>
            <consortium name="The Broad Institute Genome Sequencing Center for Infectious Disease"/>
            <person name="Wu L."/>
            <person name="Ma J."/>
        </authorList>
    </citation>
    <scope>NUCLEOTIDE SEQUENCE [LARGE SCALE GENOMIC DNA]</scope>
    <source>
        <strain evidence="4">CGMCC 1.15197</strain>
    </source>
</reference>
<evidence type="ECO:0000259" key="2">
    <source>
        <dbReference type="SMART" id="SM00954"/>
    </source>
</evidence>
<evidence type="ECO:0000256" key="1">
    <source>
        <dbReference type="SAM" id="Coils"/>
    </source>
</evidence>
<sequence length="368" mass="42214">MTTLLQEEDFDGSIFLRKCGVTAQRLEAVNILEGDLEAIVDNFKARQAQFQRTAQSVSDTLLQDAGVHSVRYRVKDPYSLAKKIVRKKELNQERIITLDNYDEEITDLSGVRALHLFKNDWIHIHEFITRNWDLKETPVVYYRKGDSDELLQIYREQACELKEHPYGYRSAHYLVKTSLTKKQAYVEIQVRTIFEEGWSEVDHKIRYPEFSNDPLLTNLLMLLNRSAGAADEMSGFVQDLKRYIENNQREKAEQMRQLQAALNKLQIPETAKHKIEDIAKSLQVFSLQTLPHLPLGHLASLEKSFAGFNPHDLFAPGFIAAMENIPRPTEEIVNLIKQIPSSALMALSSGELKAPVKKVRKPKPSAKK</sequence>
<dbReference type="Pfam" id="PF04607">
    <property type="entry name" value="RelA_SpoT"/>
    <property type="match status" value="1"/>
</dbReference>
<organism evidence="3 4">
    <name type="scientific">Hymenobacter cavernae</name>
    <dbReference type="NCBI Taxonomy" id="2044852"/>
    <lineage>
        <taxon>Bacteria</taxon>
        <taxon>Pseudomonadati</taxon>
        <taxon>Bacteroidota</taxon>
        <taxon>Cytophagia</taxon>
        <taxon>Cytophagales</taxon>
        <taxon>Hymenobacteraceae</taxon>
        <taxon>Hymenobacter</taxon>
    </lineage>
</organism>
<feature type="coiled-coil region" evidence="1">
    <location>
        <begin position="237"/>
        <end position="264"/>
    </location>
</feature>
<comment type="caution">
    <text evidence="3">The sequence shown here is derived from an EMBL/GenBank/DDBJ whole genome shotgun (WGS) entry which is preliminary data.</text>
</comment>
<dbReference type="SUPFAM" id="SSF81301">
    <property type="entry name" value="Nucleotidyltransferase"/>
    <property type="match status" value="1"/>
</dbReference>
<keyword evidence="4" id="KW-1185">Reference proteome</keyword>
<dbReference type="RefSeq" id="WP_188816238.1">
    <property type="nucleotide sequence ID" value="NZ_BMHT01000011.1"/>
</dbReference>
<dbReference type="EMBL" id="BMHT01000011">
    <property type="protein sequence ID" value="GGF27379.1"/>
    <property type="molecule type" value="Genomic_DNA"/>
</dbReference>
<keyword evidence="1" id="KW-0175">Coiled coil</keyword>
<evidence type="ECO:0000313" key="3">
    <source>
        <dbReference type="EMBL" id="GGF27379.1"/>
    </source>
</evidence>
<dbReference type="PANTHER" id="PTHR41773">
    <property type="entry name" value="GTP PYROPHOSPHATASE-RELATED"/>
    <property type="match status" value="1"/>
</dbReference>
<dbReference type="Gene3D" id="3.30.460.10">
    <property type="entry name" value="Beta Polymerase, domain 2"/>
    <property type="match status" value="1"/>
</dbReference>